<proteinExistence type="predicted"/>
<dbReference type="AlphaFoldDB" id="A0A8J3LHB1"/>
<protein>
    <submittedName>
        <fullName evidence="1">Uncharacterized protein</fullName>
    </submittedName>
</protein>
<accession>A0A8J3LHB1</accession>
<evidence type="ECO:0000313" key="1">
    <source>
        <dbReference type="EMBL" id="GIG71707.1"/>
    </source>
</evidence>
<keyword evidence="2" id="KW-1185">Reference proteome</keyword>
<gene>
    <name evidence="1" type="ORF">Pfl04_01110</name>
</gene>
<name>A0A8J3LHB1_9ACTN</name>
<reference evidence="1" key="1">
    <citation type="submission" date="2021-01" db="EMBL/GenBank/DDBJ databases">
        <title>Whole genome shotgun sequence of Planosporangium flavigriseum NBRC 105377.</title>
        <authorList>
            <person name="Komaki H."/>
            <person name="Tamura T."/>
        </authorList>
    </citation>
    <scope>NUCLEOTIDE SEQUENCE</scope>
    <source>
        <strain evidence="1">NBRC 105377</strain>
    </source>
</reference>
<comment type="caution">
    <text evidence="1">The sequence shown here is derived from an EMBL/GenBank/DDBJ whole genome shotgun (WGS) entry which is preliminary data.</text>
</comment>
<evidence type="ECO:0000313" key="2">
    <source>
        <dbReference type="Proteomes" id="UP000653674"/>
    </source>
</evidence>
<dbReference type="Proteomes" id="UP000653674">
    <property type="component" value="Unassembled WGS sequence"/>
</dbReference>
<sequence>MVHVSRVCRELVLSLSSARQAGEQAKSMLESGPEQNDALDQQTRVTRRATDLDLTVTWPNKFSPQIETEVQLTATQQTANLLHAGLVTKEPPVSVYKGYSAVAHGELYGLMHFMTPVQQPDGTELLHWGVDLDVLDSAVQVVILAFRSAWHRINAVMGWDNAEREQQWADDLDGISNFRMS</sequence>
<dbReference type="EMBL" id="BONU01000001">
    <property type="protein sequence ID" value="GIG71707.1"/>
    <property type="molecule type" value="Genomic_DNA"/>
</dbReference>
<organism evidence="1 2">
    <name type="scientific">Planosporangium flavigriseum</name>
    <dbReference type="NCBI Taxonomy" id="373681"/>
    <lineage>
        <taxon>Bacteria</taxon>
        <taxon>Bacillati</taxon>
        <taxon>Actinomycetota</taxon>
        <taxon>Actinomycetes</taxon>
        <taxon>Micromonosporales</taxon>
        <taxon>Micromonosporaceae</taxon>
        <taxon>Planosporangium</taxon>
    </lineage>
</organism>